<dbReference type="AlphaFoldDB" id="A0A3P6RS64"/>
<dbReference type="Proteomes" id="UP000271098">
    <property type="component" value="Unassembled WGS sequence"/>
</dbReference>
<feature type="coiled-coil region" evidence="1">
    <location>
        <begin position="23"/>
        <end position="93"/>
    </location>
</feature>
<proteinExistence type="predicted"/>
<reference evidence="3 4" key="1">
    <citation type="submission" date="2018-11" db="EMBL/GenBank/DDBJ databases">
        <authorList>
            <consortium name="Pathogen Informatics"/>
        </authorList>
    </citation>
    <scope>NUCLEOTIDE SEQUENCE [LARGE SCALE GENOMIC DNA]</scope>
</reference>
<sequence length="181" mass="20640">MDELRCIHDAEIERLSRSNQIQCANLDSKLAEAEKTVVELIRDKKNLEATLSKDTNEKVAELSKEISSLNAALEIKSAEIKNLRQKNATLQLKVEEIPRKDIEISTLQHRVRELKTLVEQKTSTEKVLTSKFEELQRSARVQAVMSESMSKENDMLRYKIEEMESSTSDGEHNNSAVDKPV</sequence>
<feature type="compositionally biased region" description="Polar residues" evidence="2">
    <location>
        <begin position="165"/>
        <end position="181"/>
    </location>
</feature>
<feature type="region of interest" description="Disordered" evidence="2">
    <location>
        <begin position="160"/>
        <end position="181"/>
    </location>
</feature>
<dbReference type="Gene3D" id="1.10.287.1490">
    <property type="match status" value="1"/>
</dbReference>
<evidence type="ECO:0000313" key="4">
    <source>
        <dbReference type="Proteomes" id="UP000271098"/>
    </source>
</evidence>
<evidence type="ECO:0000313" key="3">
    <source>
        <dbReference type="EMBL" id="VDK47494.1"/>
    </source>
</evidence>
<accession>A0A3P6RS64</accession>
<dbReference type="EMBL" id="UYRT01009477">
    <property type="protein sequence ID" value="VDK47494.1"/>
    <property type="molecule type" value="Genomic_DNA"/>
</dbReference>
<keyword evidence="4" id="KW-1185">Reference proteome</keyword>
<evidence type="ECO:0000256" key="2">
    <source>
        <dbReference type="SAM" id="MobiDB-lite"/>
    </source>
</evidence>
<name>A0A3P6RS64_9BILA</name>
<dbReference type="OrthoDB" id="2130750at2759"/>
<keyword evidence="1" id="KW-0175">Coiled coil</keyword>
<gene>
    <name evidence="3" type="ORF">GPUH_LOCUS4812</name>
</gene>
<evidence type="ECO:0000256" key="1">
    <source>
        <dbReference type="SAM" id="Coils"/>
    </source>
</evidence>
<organism evidence="3 4">
    <name type="scientific">Gongylonema pulchrum</name>
    <dbReference type="NCBI Taxonomy" id="637853"/>
    <lineage>
        <taxon>Eukaryota</taxon>
        <taxon>Metazoa</taxon>
        <taxon>Ecdysozoa</taxon>
        <taxon>Nematoda</taxon>
        <taxon>Chromadorea</taxon>
        <taxon>Rhabditida</taxon>
        <taxon>Spirurina</taxon>
        <taxon>Spiruromorpha</taxon>
        <taxon>Spiruroidea</taxon>
        <taxon>Gongylonematidae</taxon>
        <taxon>Gongylonema</taxon>
    </lineage>
</organism>
<protein>
    <submittedName>
        <fullName evidence="3">Uncharacterized protein</fullName>
    </submittedName>
</protein>